<keyword evidence="5 9" id="KW-0812">Transmembrane</keyword>
<evidence type="ECO:0000256" key="5">
    <source>
        <dbReference type="ARBA" id="ARBA00022692"/>
    </source>
</evidence>
<evidence type="ECO:0000256" key="6">
    <source>
        <dbReference type="ARBA" id="ARBA00022989"/>
    </source>
</evidence>
<evidence type="ECO:0000256" key="1">
    <source>
        <dbReference type="ARBA" id="ARBA00004651"/>
    </source>
</evidence>
<evidence type="ECO:0000256" key="2">
    <source>
        <dbReference type="ARBA" id="ARBA00005540"/>
    </source>
</evidence>
<dbReference type="Pfam" id="PF12822">
    <property type="entry name" value="ECF_trnsprt"/>
    <property type="match status" value="1"/>
</dbReference>
<feature type="transmembrane region" description="Helical" evidence="9">
    <location>
        <begin position="99"/>
        <end position="116"/>
    </location>
</feature>
<accession>B7CC96</accession>
<sequence length="222" mass="24296">MGFSFWKSLSESKGGKKMKKWNVQTIVLTAMLAGLAGALMSLEFSLPMMPPFYKIDFSDVPSIIALFSLGPVSAALVEVIKLVVKVVTVGTNTAYVGELANLLGIALFILPTWFVYKKMNKTRKAVIVSLVVGILIRTVFACFCNACITLPLYAKAMGMPLDSVVQMVGSVNPSIKDLTSFIALATIPFNLIKISANYIIGYFLMERLAAIRPSFKFIYEAK</sequence>
<dbReference type="EMBL" id="ABYT01000096">
    <property type="protein sequence ID" value="EEC89621.1"/>
    <property type="molecule type" value="Genomic_DNA"/>
</dbReference>
<keyword evidence="3 8" id="KW-0813">Transport</keyword>
<organism evidence="10 11">
    <name type="scientific">Holdemanella biformis DSM 3989</name>
    <dbReference type="NCBI Taxonomy" id="518637"/>
    <lineage>
        <taxon>Bacteria</taxon>
        <taxon>Bacillati</taxon>
        <taxon>Bacillota</taxon>
        <taxon>Erysipelotrichia</taxon>
        <taxon>Erysipelotrichales</taxon>
        <taxon>Erysipelotrichaceae</taxon>
        <taxon>Holdemanella</taxon>
    </lineage>
</organism>
<dbReference type="AlphaFoldDB" id="B7CC96"/>
<proteinExistence type="inferred from homology"/>
<dbReference type="Proteomes" id="UP000004315">
    <property type="component" value="Unassembled WGS sequence"/>
</dbReference>
<evidence type="ECO:0000256" key="7">
    <source>
        <dbReference type="ARBA" id="ARBA00023136"/>
    </source>
</evidence>
<dbReference type="Gene3D" id="1.10.1760.20">
    <property type="match status" value="1"/>
</dbReference>
<dbReference type="HOGENOM" id="CLU_086673_1_0_9"/>
<keyword evidence="11" id="KW-1185">Reference proteome</keyword>
<comment type="function">
    <text evidence="8">Probably a riboflavin-binding protein that interacts with the energy-coupling factor (ECF) ABC-transporter complex.</text>
</comment>
<feature type="transmembrane region" description="Helical" evidence="9">
    <location>
        <begin position="181"/>
        <end position="205"/>
    </location>
</feature>
<comment type="similarity">
    <text evidence="2 8">Belongs to the prokaryotic riboflavin transporter (P-RFT) (TC 2.A.87) family.</text>
</comment>
<feature type="transmembrane region" description="Helical" evidence="9">
    <location>
        <begin position="21"/>
        <end position="42"/>
    </location>
</feature>
<evidence type="ECO:0000256" key="9">
    <source>
        <dbReference type="SAM" id="Phobius"/>
    </source>
</evidence>
<dbReference type="PIRSF" id="PIRSF037778">
    <property type="entry name" value="UCP037778_transp_RibU"/>
    <property type="match status" value="1"/>
</dbReference>
<dbReference type="GO" id="GO:0032217">
    <property type="term" value="F:riboflavin transmembrane transporter activity"/>
    <property type="evidence" value="ECO:0007669"/>
    <property type="project" value="UniProtKB-UniRule"/>
</dbReference>
<feature type="transmembrane region" description="Helical" evidence="9">
    <location>
        <begin position="128"/>
        <end position="154"/>
    </location>
</feature>
<dbReference type="GO" id="GO:0005886">
    <property type="term" value="C:plasma membrane"/>
    <property type="evidence" value="ECO:0007669"/>
    <property type="project" value="UniProtKB-SubCell"/>
</dbReference>
<keyword evidence="4 8" id="KW-1003">Cell membrane</keyword>
<keyword evidence="6 9" id="KW-1133">Transmembrane helix</keyword>
<evidence type="ECO:0000256" key="3">
    <source>
        <dbReference type="ARBA" id="ARBA00022448"/>
    </source>
</evidence>
<keyword evidence="7 8" id="KW-0472">Membrane</keyword>
<evidence type="ECO:0000313" key="10">
    <source>
        <dbReference type="EMBL" id="EEC89621.1"/>
    </source>
</evidence>
<dbReference type="InterPro" id="IPR024529">
    <property type="entry name" value="ECF_trnsprt_substrate-spec"/>
</dbReference>
<reference evidence="10 11" key="1">
    <citation type="submission" date="2008-11" db="EMBL/GenBank/DDBJ databases">
        <title>Draft genome sequence of Eubacterium biforme (DSM 3989).</title>
        <authorList>
            <person name="Sudarsanam P."/>
            <person name="Ley R."/>
            <person name="Guruge J."/>
            <person name="Turnbaugh P.J."/>
            <person name="Mahowald M."/>
            <person name="Liep D."/>
            <person name="Gordon J."/>
        </authorList>
    </citation>
    <scope>NUCLEOTIDE SEQUENCE [LARGE SCALE GENOMIC DNA]</scope>
    <source>
        <strain evidence="10 11">DSM 3989</strain>
    </source>
</reference>
<name>B7CC96_9FIRM</name>
<dbReference type="InterPro" id="IPR025720">
    <property type="entry name" value="RibU"/>
</dbReference>
<gene>
    <name evidence="10" type="ORF">EUBIFOR_01799</name>
</gene>
<dbReference type="PANTHER" id="PTHR38438">
    <property type="entry name" value="RIBOFLAVIN TRANSPORTER RIBU"/>
    <property type="match status" value="1"/>
</dbReference>
<dbReference type="eggNOG" id="COG3601">
    <property type="taxonomic scope" value="Bacteria"/>
</dbReference>
<dbReference type="PANTHER" id="PTHR38438:SF1">
    <property type="entry name" value="RIBOFLAVIN TRANSPORTER RIBU"/>
    <property type="match status" value="1"/>
</dbReference>
<evidence type="ECO:0000256" key="8">
    <source>
        <dbReference type="PIRNR" id="PIRNR037778"/>
    </source>
</evidence>
<evidence type="ECO:0000313" key="11">
    <source>
        <dbReference type="Proteomes" id="UP000004315"/>
    </source>
</evidence>
<comment type="caution">
    <text evidence="10">The sequence shown here is derived from an EMBL/GenBank/DDBJ whole genome shotgun (WGS) entry which is preliminary data.</text>
</comment>
<evidence type="ECO:0000256" key="4">
    <source>
        <dbReference type="ARBA" id="ARBA00022475"/>
    </source>
</evidence>
<protein>
    <recommendedName>
        <fullName evidence="8">Riboflavin transporter</fullName>
    </recommendedName>
</protein>
<comment type="subcellular location">
    <subcellularLocation>
        <location evidence="1">Cell membrane</location>
        <topology evidence="1">Multi-pass membrane protein</topology>
    </subcellularLocation>
</comment>
<dbReference type="STRING" id="518637.EUBIFOR_01799"/>